<keyword evidence="2" id="KW-0472">Membrane</keyword>
<dbReference type="InterPro" id="IPR052016">
    <property type="entry name" value="Bact_Sigma-Reg"/>
</dbReference>
<evidence type="ECO:0000259" key="3">
    <source>
        <dbReference type="SMART" id="SM00331"/>
    </source>
</evidence>
<reference evidence="4" key="1">
    <citation type="submission" date="2022-10" db="EMBL/GenBank/DDBJ databases">
        <title>The complete genomes of actinobacterial strains from the NBC collection.</title>
        <authorList>
            <person name="Joergensen T.S."/>
            <person name="Alvarez Arevalo M."/>
            <person name="Sterndorff E.B."/>
            <person name="Faurdal D."/>
            <person name="Vuksanovic O."/>
            <person name="Mourched A.-S."/>
            <person name="Charusanti P."/>
            <person name="Shaw S."/>
            <person name="Blin K."/>
            <person name="Weber T."/>
        </authorList>
    </citation>
    <scope>NUCLEOTIDE SEQUENCE</scope>
    <source>
        <strain evidence="4">NBC_01436</strain>
    </source>
</reference>
<dbReference type="InterPro" id="IPR036457">
    <property type="entry name" value="PPM-type-like_dom_sf"/>
</dbReference>
<keyword evidence="5" id="KW-1185">Reference proteome</keyword>
<organism evidence="4 5">
    <name type="scientific">Streptomyces anulatus</name>
    <name type="common">Streptomyces chrysomallus</name>
    <dbReference type="NCBI Taxonomy" id="1892"/>
    <lineage>
        <taxon>Bacteria</taxon>
        <taxon>Bacillati</taxon>
        <taxon>Actinomycetota</taxon>
        <taxon>Actinomycetes</taxon>
        <taxon>Kitasatosporales</taxon>
        <taxon>Streptomycetaceae</taxon>
        <taxon>Streptomyces</taxon>
    </lineage>
</organism>
<dbReference type="Gene3D" id="3.60.40.10">
    <property type="entry name" value="PPM-type phosphatase domain"/>
    <property type="match status" value="1"/>
</dbReference>
<accession>A0ABZ1ZCT1</accession>
<dbReference type="Pfam" id="PF07228">
    <property type="entry name" value="SpoIIE"/>
    <property type="match status" value="1"/>
</dbReference>
<feature type="domain" description="PPM-type phosphatase" evidence="3">
    <location>
        <begin position="145"/>
        <end position="370"/>
    </location>
</feature>
<dbReference type="PANTHER" id="PTHR43156:SF2">
    <property type="entry name" value="STAGE II SPORULATION PROTEIN E"/>
    <property type="match status" value="1"/>
</dbReference>
<dbReference type="PANTHER" id="PTHR43156">
    <property type="entry name" value="STAGE II SPORULATION PROTEIN E-RELATED"/>
    <property type="match status" value="1"/>
</dbReference>
<keyword evidence="1" id="KW-0378">Hydrolase</keyword>
<keyword evidence="2" id="KW-1133">Transmembrane helix</keyword>
<proteinExistence type="predicted"/>
<feature type="transmembrane region" description="Helical" evidence="2">
    <location>
        <begin position="59"/>
        <end position="82"/>
    </location>
</feature>
<evidence type="ECO:0000313" key="5">
    <source>
        <dbReference type="Proteomes" id="UP001431926"/>
    </source>
</evidence>
<dbReference type="EMBL" id="CP109491">
    <property type="protein sequence ID" value="WUX36358.1"/>
    <property type="molecule type" value="Genomic_DNA"/>
</dbReference>
<feature type="transmembrane region" description="Helical" evidence="2">
    <location>
        <begin position="20"/>
        <end position="39"/>
    </location>
</feature>
<dbReference type="RefSeq" id="WP_098021625.1">
    <property type="nucleotide sequence ID" value="NZ_CP109287.1"/>
</dbReference>
<gene>
    <name evidence="4" type="ORF">OG367_08980</name>
</gene>
<dbReference type="Proteomes" id="UP001431926">
    <property type="component" value="Chromosome"/>
</dbReference>
<feature type="transmembrane region" description="Helical" evidence="2">
    <location>
        <begin position="94"/>
        <end position="116"/>
    </location>
</feature>
<protein>
    <submittedName>
        <fullName evidence="4">Serine/threonine-protein phosphatase</fullName>
    </submittedName>
</protein>
<keyword evidence="2" id="KW-0812">Transmembrane</keyword>
<name>A0ABZ1ZCT1_STRAQ</name>
<evidence type="ECO:0000313" key="4">
    <source>
        <dbReference type="EMBL" id="WUX36358.1"/>
    </source>
</evidence>
<evidence type="ECO:0000256" key="2">
    <source>
        <dbReference type="SAM" id="Phobius"/>
    </source>
</evidence>
<evidence type="ECO:0000256" key="1">
    <source>
        <dbReference type="ARBA" id="ARBA00022801"/>
    </source>
</evidence>
<dbReference type="SMART" id="SM00331">
    <property type="entry name" value="PP2C_SIG"/>
    <property type="match status" value="1"/>
</dbReference>
<dbReference type="InterPro" id="IPR001932">
    <property type="entry name" value="PPM-type_phosphatase-like_dom"/>
</dbReference>
<sequence>MRDISNGYTDASSADRTRILARALPPLLVVLGILWQAVTPQEITGTPFFTAAPLVAAPLFARWVAAFFGAVGILAAVLLHVVGGKVTQDAAAQYLTTELATIAFATVLAVLIHGVVERARNQAATARGVAEAAQRAVLPTPPTRIDGLHLAARYEAARTDTLVGGDFYAALHTPYGVRLIVGDVRGKGLGAIETVAVVLGAFWEAADSEPCLPTLADRLEKALIRGAERRRAADSSESFATCVLGEIPPGRHILRILNRGHPEPFLLDAAGGVTKLSPREFALPLGLGHLNVRACQPDQWPLPPDSTLLLYTDGLSESRDAPGDFYDPVRHLEGRIFSSPEALLASVTKDVRRHTNGARDDDMALLAITRVQ</sequence>